<dbReference type="InterPro" id="IPR003959">
    <property type="entry name" value="ATPase_AAA_core"/>
</dbReference>
<proteinExistence type="predicted"/>
<dbReference type="Proteomes" id="UP001196136">
    <property type="component" value="Unassembled WGS sequence"/>
</dbReference>
<dbReference type="GO" id="GO:0005524">
    <property type="term" value="F:ATP binding"/>
    <property type="evidence" value="ECO:0007669"/>
    <property type="project" value="UniProtKB-KW"/>
</dbReference>
<evidence type="ECO:0000313" key="3">
    <source>
        <dbReference type="Proteomes" id="UP001196136"/>
    </source>
</evidence>
<sequence length="662" mass="76812">MKLTLKNKYKSLEPFESDELNPLAVITGKNGSGKTQLLNLISKKFNQDKEVVNINITFLPEINTIQTEGVSTTDSPKMSYEIWKKFIHTKYKEYQAIKPHAKKLYHFLKDNGLYQKIGTSQIDYLELRKNSYFMELLVGHSREKNPTHKGAFKFNSISIGNILVYDILSIDQRVIDISRKISEETGKPENELEFNDFLNTTVDENLLDSNDLFLSKIELIFFHYAKRRYKNEIAFFRKERYGEKNDSISDTDFIDKYPPPWKLINQIFDENRIDFNINPISTSNFDPQYEIEIKLTKISSGDNIAFIDLSSGEKIIIGLIVKLFSSEYYSENLKFPELLILDEPDAHLHPEMSKLLLDVLEKTFSEKFEIKVILTTHSPTTVALASENSIYKLTNGPQSSLKKITKDEALKSLTGLIPTLSIDYESHRQVFVESPTDTYYYSNIYTAYQQHQDLNHKLYFISNSSGKGNCEQVYKIVKDLRDSGNKTCYGIADWDLKNVEKNFTVVHGLDKRYSIENYIMDPLYIICLLNELGNANGIKSKIGIPEIYNEYSIGKEPIERLQHFIMVFFNEFENEFPAYKYESPKKTIKYFNGKEIEIPEWYLEMKGHEIVDKLKKVFSALDKFKNEGEIQKAVTQIIVKCYPFVPMDTIETLNKIGEKTSQ</sequence>
<evidence type="ECO:0000259" key="1">
    <source>
        <dbReference type="SMART" id="SM00382"/>
    </source>
</evidence>
<dbReference type="RefSeq" id="WP_220114023.1">
    <property type="nucleotide sequence ID" value="NZ_JAHZSV010000015.1"/>
</dbReference>
<dbReference type="SMART" id="SM00382">
    <property type="entry name" value="AAA"/>
    <property type="match status" value="1"/>
</dbReference>
<dbReference type="PANTHER" id="PTHR43581">
    <property type="entry name" value="ATP/GTP PHOSPHATASE"/>
    <property type="match status" value="1"/>
</dbReference>
<protein>
    <submittedName>
        <fullName evidence="2">ATP-binding protein</fullName>
    </submittedName>
</protein>
<name>A0ABS7ESW9_9FLAO</name>
<dbReference type="EMBL" id="JAHZSV010000015">
    <property type="protein sequence ID" value="MBW8200536.1"/>
    <property type="molecule type" value="Genomic_DNA"/>
</dbReference>
<dbReference type="InterPro" id="IPR003593">
    <property type="entry name" value="AAA+_ATPase"/>
</dbReference>
<dbReference type="Gene3D" id="3.40.50.300">
    <property type="entry name" value="P-loop containing nucleotide triphosphate hydrolases"/>
    <property type="match status" value="1"/>
</dbReference>
<accession>A0ABS7ESW9</accession>
<keyword evidence="2" id="KW-0547">Nucleotide-binding</keyword>
<feature type="domain" description="AAA+ ATPase" evidence="1">
    <location>
        <begin position="20"/>
        <end position="396"/>
    </location>
</feature>
<organism evidence="2 3">
    <name type="scientific">Flagellimonas abyssi</name>
    <dbReference type="NCBI Taxonomy" id="2864871"/>
    <lineage>
        <taxon>Bacteria</taxon>
        <taxon>Pseudomonadati</taxon>
        <taxon>Bacteroidota</taxon>
        <taxon>Flavobacteriia</taxon>
        <taxon>Flavobacteriales</taxon>
        <taxon>Flavobacteriaceae</taxon>
        <taxon>Flagellimonas</taxon>
    </lineage>
</organism>
<evidence type="ECO:0000313" key="2">
    <source>
        <dbReference type="EMBL" id="MBW8200536.1"/>
    </source>
</evidence>
<dbReference type="CDD" id="cd00267">
    <property type="entry name" value="ABC_ATPase"/>
    <property type="match status" value="1"/>
</dbReference>
<dbReference type="SUPFAM" id="SSF52540">
    <property type="entry name" value="P-loop containing nucleoside triphosphate hydrolases"/>
    <property type="match status" value="1"/>
</dbReference>
<keyword evidence="3" id="KW-1185">Reference proteome</keyword>
<comment type="caution">
    <text evidence="2">The sequence shown here is derived from an EMBL/GenBank/DDBJ whole genome shotgun (WGS) entry which is preliminary data.</text>
</comment>
<dbReference type="Pfam" id="PF13304">
    <property type="entry name" value="AAA_21"/>
    <property type="match status" value="1"/>
</dbReference>
<dbReference type="InterPro" id="IPR027417">
    <property type="entry name" value="P-loop_NTPase"/>
</dbReference>
<dbReference type="InterPro" id="IPR051396">
    <property type="entry name" value="Bact_Antivir_Def_Nuclease"/>
</dbReference>
<reference evidence="2 3" key="1">
    <citation type="submission" date="2021-08" db="EMBL/GenBank/DDBJ databases">
        <title>Muricauda profundi sp. nov., a marine bacterium isolated from deep seawater of the Mariana Trench.</title>
        <authorList>
            <person name="Wei Y."/>
        </authorList>
    </citation>
    <scope>NUCLEOTIDE SEQUENCE [LARGE SCALE GENOMIC DNA]</scope>
    <source>
        <strain evidence="2 3">W52</strain>
    </source>
</reference>
<keyword evidence="2" id="KW-0067">ATP-binding</keyword>
<gene>
    <name evidence="2" type="ORF">K1F36_11900</name>
</gene>
<dbReference type="PANTHER" id="PTHR43581:SF2">
    <property type="entry name" value="EXCINUCLEASE ATPASE SUBUNIT"/>
    <property type="match status" value="1"/>
</dbReference>